<sequence length="359" mass="38624">MSRRASTGKERIRQFVNGTTTVPGWRADLLVIASLGMLVLIMPVVAETLMGFRGVAANVLIWMLFAVAFNLLLGYAGLLSFGHAMFFGGGMYVLAITMRELGPVMIVVGAPLALLSMGLLAYVIARLIAEKGEIYFALLTIAFGELVWYIGNSNPGGLTGGNDGLSSGMLPPFVEAFRGNLQVVVGSVQVDIYWAVALLFVVGVFLLYRIVRSPFGRTLLTIKENEQLARSIGVNTYRYKVHTFVISAIFTAAAGCMLVVVNQSVATSQLTWHTSGEVVIMSILGGINTFAGPMFGVFLWFLAEESLSGLQAIGELRHFWQFGLGLLFVTVILVAPRTGGYGAIKGGIRRIANELLGGK</sequence>
<dbReference type="CDD" id="cd06581">
    <property type="entry name" value="TM_PBP1_LivM_like"/>
    <property type="match status" value="1"/>
</dbReference>
<dbReference type="InterPro" id="IPR001851">
    <property type="entry name" value="ABC_transp_permease"/>
</dbReference>
<feature type="transmembrane region" description="Helical" evidence="6">
    <location>
        <begin position="315"/>
        <end position="335"/>
    </location>
</feature>
<dbReference type="InterPro" id="IPR043428">
    <property type="entry name" value="LivM-like"/>
</dbReference>
<name>A0ABD6AE91_9EURY</name>
<feature type="transmembrane region" description="Helical" evidence="6">
    <location>
        <begin position="101"/>
        <end position="122"/>
    </location>
</feature>
<keyword evidence="5 6" id="KW-0472">Membrane</keyword>
<feature type="transmembrane region" description="Helical" evidence="6">
    <location>
        <begin position="134"/>
        <end position="151"/>
    </location>
</feature>
<evidence type="ECO:0000256" key="5">
    <source>
        <dbReference type="ARBA" id="ARBA00023136"/>
    </source>
</evidence>
<organism evidence="7 8">
    <name type="scientific">Halomarina halobia</name>
    <dbReference type="NCBI Taxonomy" id="3033386"/>
    <lineage>
        <taxon>Archaea</taxon>
        <taxon>Methanobacteriati</taxon>
        <taxon>Methanobacteriota</taxon>
        <taxon>Stenosarchaea group</taxon>
        <taxon>Halobacteria</taxon>
        <taxon>Halobacteriales</taxon>
        <taxon>Natronomonadaceae</taxon>
        <taxon>Halomarina</taxon>
    </lineage>
</organism>
<dbReference type="GO" id="GO:0005886">
    <property type="term" value="C:plasma membrane"/>
    <property type="evidence" value="ECO:0007669"/>
    <property type="project" value="UniProtKB-SubCell"/>
</dbReference>
<reference evidence="7 8" key="1">
    <citation type="journal article" date="2019" name="Int. J. Syst. Evol. Microbiol.">
        <title>The Global Catalogue of Microorganisms (GCM) 10K type strain sequencing project: providing services to taxonomists for standard genome sequencing and annotation.</title>
        <authorList>
            <consortium name="The Broad Institute Genomics Platform"/>
            <consortium name="The Broad Institute Genome Sequencing Center for Infectious Disease"/>
            <person name="Wu L."/>
            <person name="Ma J."/>
        </authorList>
    </citation>
    <scope>NUCLEOTIDE SEQUENCE [LARGE SCALE GENOMIC DNA]</scope>
    <source>
        <strain evidence="7 8">PSR21</strain>
    </source>
</reference>
<feature type="transmembrane region" description="Helical" evidence="6">
    <location>
        <begin position="278"/>
        <end position="303"/>
    </location>
</feature>
<comment type="caution">
    <text evidence="7">The sequence shown here is derived from an EMBL/GenBank/DDBJ whole genome shotgun (WGS) entry which is preliminary data.</text>
</comment>
<evidence type="ECO:0000256" key="4">
    <source>
        <dbReference type="ARBA" id="ARBA00022989"/>
    </source>
</evidence>
<dbReference type="Proteomes" id="UP001596547">
    <property type="component" value="Unassembled WGS sequence"/>
</dbReference>
<feature type="transmembrane region" description="Helical" evidence="6">
    <location>
        <begin position="244"/>
        <end position="266"/>
    </location>
</feature>
<dbReference type="RefSeq" id="WP_276306282.1">
    <property type="nucleotide sequence ID" value="NZ_CP119993.1"/>
</dbReference>
<protein>
    <submittedName>
        <fullName evidence="7">Branched-chain amino acid ABC transporter permease</fullName>
    </submittedName>
</protein>
<accession>A0ABD6AE91</accession>
<evidence type="ECO:0000313" key="7">
    <source>
        <dbReference type="EMBL" id="MFC7318884.1"/>
    </source>
</evidence>
<evidence type="ECO:0000313" key="8">
    <source>
        <dbReference type="Proteomes" id="UP001596547"/>
    </source>
</evidence>
<keyword evidence="4 6" id="KW-1133">Transmembrane helix</keyword>
<evidence type="ECO:0000256" key="3">
    <source>
        <dbReference type="ARBA" id="ARBA00022692"/>
    </source>
</evidence>
<dbReference type="PANTHER" id="PTHR30482">
    <property type="entry name" value="HIGH-AFFINITY BRANCHED-CHAIN AMINO ACID TRANSPORT SYSTEM PERMEASE"/>
    <property type="match status" value="1"/>
</dbReference>
<feature type="transmembrane region" description="Helical" evidence="6">
    <location>
        <begin position="192"/>
        <end position="211"/>
    </location>
</feature>
<keyword evidence="2" id="KW-1003">Cell membrane</keyword>
<comment type="subcellular location">
    <subcellularLocation>
        <location evidence="1">Cell membrane</location>
        <topology evidence="1">Multi-pass membrane protein</topology>
    </subcellularLocation>
</comment>
<gene>
    <name evidence="7" type="ORF">ACFQPE_19075</name>
</gene>
<evidence type="ECO:0000256" key="2">
    <source>
        <dbReference type="ARBA" id="ARBA00022475"/>
    </source>
</evidence>
<feature type="transmembrane region" description="Helical" evidence="6">
    <location>
        <begin position="29"/>
        <end position="52"/>
    </location>
</feature>
<feature type="transmembrane region" description="Helical" evidence="6">
    <location>
        <begin position="59"/>
        <end position="81"/>
    </location>
</feature>
<evidence type="ECO:0000256" key="1">
    <source>
        <dbReference type="ARBA" id="ARBA00004651"/>
    </source>
</evidence>
<dbReference type="Pfam" id="PF02653">
    <property type="entry name" value="BPD_transp_2"/>
    <property type="match status" value="1"/>
</dbReference>
<dbReference type="GeneID" id="79316928"/>
<keyword evidence="8" id="KW-1185">Reference proteome</keyword>
<dbReference type="AlphaFoldDB" id="A0ABD6AE91"/>
<dbReference type="EMBL" id="JBHTBF010000003">
    <property type="protein sequence ID" value="MFC7318884.1"/>
    <property type="molecule type" value="Genomic_DNA"/>
</dbReference>
<keyword evidence="3 6" id="KW-0812">Transmembrane</keyword>
<proteinExistence type="predicted"/>
<dbReference type="PANTHER" id="PTHR30482:SF17">
    <property type="entry name" value="ABC TRANSPORTER ATP-BINDING PROTEIN"/>
    <property type="match status" value="1"/>
</dbReference>
<evidence type="ECO:0000256" key="6">
    <source>
        <dbReference type="SAM" id="Phobius"/>
    </source>
</evidence>